<feature type="transmembrane region" description="Helical" evidence="1">
    <location>
        <begin position="127"/>
        <end position="144"/>
    </location>
</feature>
<dbReference type="Gene3D" id="1.20.144.10">
    <property type="entry name" value="Phosphatidic acid phosphatase type 2/haloperoxidase"/>
    <property type="match status" value="1"/>
</dbReference>
<protein>
    <recommendedName>
        <fullName evidence="2">Phosphatidic acid phosphatase type 2/haloperoxidase domain-containing protein</fullName>
    </recommendedName>
</protein>
<comment type="caution">
    <text evidence="3">The sequence shown here is derived from an EMBL/GenBank/DDBJ whole genome shotgun (WGS) entry which is preliminary data.</text>
</comment>
<reference evidence="3 4" key="1">
    <citation type="journal article" date="2016" name="Nat. Commun.">
        <title>Thousands of microbial genomes shed light on interconnected biogeochemical processes in an aquifer system.</title>
        <authorList>
            <person name="Anantharaman K."/>
            <person name="Brown C.T."/>
            <person name="Hug L.A."/>
            <person name="Sharon I."/>
            <person name="Castelle C.J."/>
            <person name="Probst A.J."/>
            <person name="Thomas B.C."/>
            <person name="Singh A."/>
            <person name="Wilkins M.J."/>
            <person name="Karaoz U."/>
            <person name="Brodie E.L."/>
            <person name="Williams K.H."/>
            <person name="Hubbard S.S."/>
            <person name="Banfield J.F."/>
        </authorList>
    </citation>
    <scope>NUCLEOTIDE SEQUENCE [LARGE SCALE GENOMIC DNA]</scope>
</reference>
<keyword evidence="1" id="KW-0472">Membrane</keyword>
<feature type="transmembrane region" description="Helical" evidence="1">
    <location>
        <begin position="36"/>
        <end position="54"/>
    </location>
</feature>
<feature type="transmembrane region" description="Helical" evidence="1">
    <location>
        <begin position="103"/>
        <end position="121"/>
    </location>
</feature>
<name>A0A1F4ZF48_9BACT</name>
<dbReference type="AlphaFoldDB" id="A0A1F4ZF48"/>
<dbReference type="SMART" id="SM00014">
    <property type="entry name" value="acidPPc"/>
    <property type="match status" value="1"/>
</dbReference>
<evidence type="ECO:0000313" key="3">
    <source>
        <dbReference type="EMBL" id="OGD04094.1"/>
    </source>
</evidence>
<dbReference type="PANTHER" id="PTHR14969:SF13">
    <property type="entry name" value="AT30094P"/>
    <property type="match status" value="1"/>
</dbReference>
<dbReference type="Pfam" id="PF01569">
    <property type="entry name" value="PAP2"/>
    <property type="match status" value="1"/>
</dbReference>
<dbReference type="PANTHER" id="PTHR14969">
    <property type="entry name" value="SPHINGOSINE-1-PHOSPHATE PHOSPHOHYDROLASE"/>
    <property type="match status" value="1"/>
</dbReference>
<evidence type="ECO:0000313" key="4">
    <source>
        <dbReference type="Proteomes" id="UP000177080"/>
    </source>
</evidence>
<accession>A0A1F4ZF48</accession>
<gene>
    <name evidence="3" type="ORF">A2989_01710</name>
</gene>
<dbReference type="InterPro" id="IPR036938">
    <property type="entry name" value="PAP2/HPO_sf"/>
</dbReference>
<dbReference type="InterPro" id="IPR000326">
    <property type="entry name" value="PAP2/HPO"/>
</dbReference>
<dbReference type="STRING" id="1797259.A2989_01710"/>
<keyword evidence="1" id="KW-1133">Transmembrane helix</keyword>
<dbReference type="SUPFAM" id="SSF48317">
    <property type="entry name" value="Acid phosphatase/Vanadium-dependent haloperoxidase"/>
    <property type="match status" value="1"/>
</dbReference>
<proteinExistence type="predicted"/>
<feature type="domain" description="Phosphatidic acid phosphatase type 2/haloperoxidase" evidence="2">
    <location>
        <begin position="36"/>
        <end position="144"/>
    </location>
</feature>
<feature type="transmembrane region" description="Helical" evidence="1">
    <location>
        <begin position="7"/>
        <end position="30"/>
    </location>
</feature>
<sequence>MDPIFKFNLILSFGNYLLILMYLGLTIAWWRKRREGLVHALLSSFAAWLVVSFIKEIFPTPRPFLQNGLMPTGFNPASGSFPSGHTAAAFAFGVSAFMHDGPVGVTMLVGSFLIAISRILGNVHYPVDIVGGAIIGAITARIVFRLHLPRKHLS</sequence>
<organism evidence="3 4">
    <name type="scientific">Candidatus Amesbacteria bacterium RIFCSPLOWO2_01_FULL_48_25</name>
    <dbReference type="NCBI Taxonomy" id="1797259"/>
    <lineage>
        <taxon>Bacteria</taxon>
        <taxon>Candidatus Amesiibacteriota</taxon>
    </lineage>
</organism>
<evidence type="ECO:0000259" key="2">
    <source>
        <dbReference type="SMART" id="SM00014"/>
    </source>
</evidence>
<keyword evidence="1" id="KW-0812">Transmembrane</keyword>
<dbReference type="CDD" id="cd01610">
    <property type="entry name" value="PAP2_like"/>
    <property type="match status" value="1"/>
</dbReference>
<dbReference type="Proteomes" id="UP000177080">
    <property type="component" value="Unassembled WGS sequence"/>
</dbReference>
<dbReference type="EMBL" id="MEXN01000003">
    <property type="protein sequence ID" value="OGD04094.1"/>
    <property type="molecule type" value="Genomic_DNA"/>
</dbReference>
<evidence type="ECO:0000256" key="1">
    <source>
        <dbReference type="SAM" id="Phobius"/>
    </source>
</evidence>